<gene>
    <name evidence="3" type="ORF">ABRP34_08970</name>
</gene>
<evidence type="ECO:0000259" key="2">
    <source>
        <dbReference type="Pfam" id="PF13632"/>
    </source>
</evidence>
<dbReference type="InterPro" id="IPR027389">
    <property type="entry name" value="B_mannosylTrfase_Bre-3/Egh"/>
</dbReference>
<dbReference type="InterPro" id="IPR001173">
    <property type="entry name" value="Glyco_trans_2-like"/>
</dbReference>
<dbReference type="GO" id="GO:0005737">
    <property type="term" value="C:cytoplasm"/>
    <property type="evidence" value="ECO:0007669"/>
    <property type="project" value="TreeGrafter"/>
</dbReference>
<evidence type="ECO:0000313" key="3">
    <source>
        <dbReference type="EMBL" id="XCH13089.1"/>
    </source>
</evidence>
<feature type="domain" description="Glycosyltransferase 2-like" evidence="2">
    <location>
        <begin position="185"/>
        <end position="380"/>
    </location>
</feature>
<accession>A0AAU8EUE8</accession>
<dbReference type="GO" id="GO:0019187">
    <property type="term" value="F:beta-1,4-mannosyltransferase activity"/>
    <property type="evidence" value="ECO:0007669"/>
    <property type="project" value="InterPro"/>
</dbReference>
<dbReference type="AlphaFoldDB" id="A0AAU8EUE8"/>
<feature type="transmembrane region" description="Helical" evidence="1">
    <location>
        <begin position="446"/>
        <end position="466"/>
    </location>
</feature>
<dbReference type="SUPFAM" id="SSF53448">
    <property type="entry name" value="Nucleotide-diphospho-sugar transferases"/>
    <property type="match status" value="1"/>
</dbReference>
<feature type="transmembrane region" description="Helical" evidence="1">
    <location>
        <begin position="366"/>
        <end position="387"/>
    </location>
</feature>
<dbReference type="EMBL" id="CP159279">
    <property type="protein sequence ID" value="XCH13089.1"/>
    <property type="molecule type" value="Genomic_DNA"/>
</dbReference>
<dbReference type="InterPro" id="IPR029044">
    <property type="entry name" value="Nucleotide-diphossugar_trans"/>
</dbReference>
<dbReference type="PANTHER" id="PTHR16779:SF1">
    <property type="entry name" value="BETA-1,4-MANNOSYLTRANSFERASE EGH"/>
    <property type="match status" value="1"/>
</dbReference>
<feature type="transmembrane region" description="Helical" evidence="1">
    <location>
        <begin position="407"/>
        <end position="426"/>
    </location>
</feature>
<organism evidence="3">
    <name type="scientific">Arthrobacter sp. K5</name>
    <dbReference type="NCBI Taxonomy" id="2839623"/>
    <lineage>
        <taxon>Bacteria</taxon>
        <taxon>Bacillati</taxon>
        <taxon>Actinomycetota</taxon>
        <taxon>Actinomycetes</taxon>
        <taxon>Micrococcales</taxon>
        <taxon>Micrococcaceae</taxon>
        <taxon>Arthrobacter</taxon>
    </lineage>
</organism>
<protein>
    <submittedName>
        <fullName evidence="3">Glycosyltransferase family 2 protein</fullName>
    </submittedName>
</protein>
<keyword evidence="1" id="KW-0812">Transmembrane</keyword>
<feature type="transmembrane region" description="Helical" evidence="1">
    <location>
        <begin position="23"/>
        <end position="54"/>
    </location>
</feature>
<sequence>MDAAECLAVPNADKSMERSPMPIWMNFLLSILGPILFVGVSIIGVRMALYWWSFLFRWKRYRRRTPVSSRDLRALDVPFVKIQITTRGSAGSTEVITRGIRNVVDLAREDPEFYGRFLSVEVVTESAGQARALGNAFQGLAIPVSTLVIPEDYETPDGTGLKARGLHYVVEQRRKSWNRKPGRTFIVHYDEESVMVPGELRKLIHCLATTDKKILEGPIYYPLEYLNASPLCRGMEANRPIGCYECRHVMETGVPLHLHGSNLVIDESLENEIGWDIGCLEGQPFIAEDYVFGMKAFTSYSKEVFGWHGCVMLEQPPFSVRSAFKQRYRWIFGVLQGMKSMTRNPLFVSLPGATKFSLVWGTRYRVGTFALGAVVGLLSAIVFPAFLVRALKTLLSDGEPPLAAPGSAWLALVGVMWMGSVFIGAWHNVADSGMNRWARAGEISLAVLLAPVAGLIESSAALWAVFQWTVGKRDVHWVPTPKTKKADLQSIRSGE</sequence>
<keyword evidence="1" id="KW-0472">Membrane</keyword>
<evidence type="ECO:0000256" key="1">
    <source>
        <dbReference type="SAM" id="Phobius"/>
    </source>
</evidence>
<reference evidence="3" key="1">
    <citation type="submission" date="2024-06" db="EMBL/GenBank/DDBJ databases">
        <title>Biodegradation of dimethachlon by Arthrobacter sp. K5: mechanistic insights and ecological implications.</title>
        <authorList>
            <person name="Hu S."/>
            <person name="Lu P."/>
        </authorList>
    </citation>
    <scope>NUCLEOTIDE SEQUENCE</scope>
    <source>
        <strain evidence="3">K5</strain>
    </source>
</reference>
<proteinExistence type="predicted"/>
<name>A0AAU8EUE8_9MICC</name>
<dbReference type="Pfam" id="PF13632">
    <property type="entry name" value="Glyco_trans_2_3"/>
    <property type="match status" value="1"/>
</dbReference>
<dbReference type="RefSeq" id="WP_353712955.1">
    <property type="nucleotide sequence ID" value="NZ_CP159279.1"/>
</dbReference>
<keyword evidence="1" id="KW-1133">Transmembrane helix</keyword>
<dbReference type="PANTHER" id="PTHR16779">
    <property type="entry name" value="BETA-1,4-MANNOSYLTRANSFERASE EGH"/>
    <property type="match status" value="1"/>
</dbReference>